<keyword evidence="2 4" id="KW-0472">Membrane</keyword>
<dbReference type="Gene3D" id="2.40.170.20">
    <property type="entry name" value="TonB-dependent receptor, beta-barrel domain"/>
    <property type="match status" value="1"/>
</dbReference>
<dbReference type="AlphaFoldDB" id="A0A7W4WE11"/>
<evidence type="ECO:0000313" key="9">
    <source>
        <dbReference type="Proteomes" id="UP000535937"/>
    </source>
</evidence>
<evidence type="ECO:0000256" key="2">
    <source>
        <dbReference type="ARBA" id="ARBA00023136"/>
    </source>
</evidence>
<dbReference type="InterPro" id="IPR010104">
    <property type="entry name" value="TonB_rcpt_bac"/>
</dbReference>
<dbReference type="PANTHER" id="PTHR40980:SF3">
    <property type="entry name" value="TONB-DEPENDENT RECEPTOR-LIKE BETA-BARREL DOMAIN-CONTAINING PROTEIN"/>
    <property type="match status" value="1"/>
</dbReference>
<feature type="domain" description="TonB-dependent receptor-like beta-barrel" evidence="6">
    <location>
        <begin position="428"/>
        <end position="976"/>
    </location>
</feature>
<dbReference type="InterPro" id="IPR012910">
    <property type="entry name" value="Plug_dom"/>
</dbReference>
<dbReference type="Proteomes" id="UP000535937">
    <property type="component" value="Unassembled WGS sequence"/>
</dbReference>
<protein>
    <submittedName>
        <fullName evidence="8">TonB-dependent receptor</fullName>
    </submittedName>
</protein>
<accession>A0A7W4WE11</accession>
<evidence type="ECO:0000259" key="6">
    <source>
        <dbReference type="Pfam" id="PF00593"/>
    </source>
</evidence>
<dbReference type="InterPro" id="IPR036942">
    <property type="entry name" value="Beta-barrel_TonB_sf"/>
</dbReference>
<evidence type="ECO:0000259" key="7">
    <source>
        <dbReference type="Pfam" id="PF07715"/>
    </source>
</evidence>
<evidence type="ECO:0000256" key="1">
    <source>
        <dbReference type="ARBA" id="ARBA00004442"/>
    </source>
</evidence>
<organism evidence="8 9">
    <name type="scientific">Microbulbifer rhizosphaerae</name>
    <dbReference type="NCBI Taxonomy" id="1562603"/>
    <lineage>
        <taxon>Bacteria</taxon>
        <taxon>Pseudomonadati</taxon>
        <taxon>Pseudomonadota</taxon>
        <taxon>Gammaproteobacteria</taxon>
        <taxon>Cellvibrionales</taxon>
        <taxon>Microbulbiferaceae</taxon>
        <taxon>Microbulbifer</taxon>
    </lineage>
</organism>
<gene>
    <name evidence="8" type="ORF">FHS09_003340</name>
</gene>
<feature type="domain" description="TonB-dependent receptor plug" evidence="7">
    <location>
        <begin position="53"/>
        <end position="170"/>
    </location>
</feature>
<keyword evidence="9" id="KW-1185">Reference proteome</keyword>
<comment type="caution">
    <text evidence="8">The sequence shown here is derived from an EMBL/GenBank/DDBJ whole genome shotgun (WGS) entry which is preliminary data.</text>
</comment>
<dbReference type="Pfam" id="PF00593">
    <property type="entry name" value="TonB_dep_Rec_b-barrel"/>
    <property type="match status" value="1"/>
</dbReference>
<dbReference type="Pfam" id="PF07715">
    <property type="entry name" value="Plug"/>
    <property type="match status" value="1"/>
</dbReference>
<name>A0A7W4WE11_9GAMM</name>
<keyword evidence="4" id="KW-0798">TonB box</keyword>
<dbReference type="RefSeq" id="WP_183461848.1">
    <property type="nucleotide sequence ID" value="NZ_JACHWZ010000017.1"/>
</dbReference>
<keyword evidence="8" id="KW-0675">Receptor</keyword>
<keyword evidence="3" id="KW-0998">Cell outer membrane</keyword>
<dbReference type="SUPFAM" id="SSF56935">
    <property type="entry name" value="Porins"/>
    <property type="match status" value="1"/>
</dbReference>
<feature type="chain" id="PRO_5031166509" evidence="5">
    <location>
        <begin position="29"/>
        <end position="1009"/>
    </location>
</feature>
<dbReference type="GO" id="GO:0009279">
    <property type="term" value="C:cell outer membrane"/>
    <property type="evidence" value="ECO:0007669"/>
    <property type="project" value="UniProtKB-SubCell"/>
</dbReference>
<dbReference type="NCBIfam" id="TIGR01782">
    <property type="entry name" value="TonB-Xanth-Caul"/>
    <property type="match status" value="1"/>
</dbReference>
<dbReference type="Gene3D" id="2.170.130.10">
    <property type="entry name" value="TonB-dependent receptor, plug domain"/>
    <property type="match status" value="1"/>
</dbReference>
<comment type="subcellular location">
    <subcellularLocation>
        <location evidence="1 4">Cell outer membrane</location>
    </subcellularLocation>
</comment>
<comment type="similarity">
    <text evidence="4">Belongs to the TonB-dependent receptor family.</text>
</comment>
<keyword evidence="5" id="KW-0732">Signal</keyword>
<dbReference type="InterPro" id="IPR037066">
    <property type="entry name" value="Plug_dom_sf"/>
</dbReference>
<proteinExistence type="inferred from homology"/>
<dbReference type="PANTHER" id="PTHR40980">
    <property type="entry name" value="PLUG DOMAIN-CONTAINING PROTEIN"/>
    <property type="match status" value="1"/>
</dbReference>
<evidence type="ECO:0000256" key="5">
    <source>
        <dbReference type="SAM" id="SignalP"/>
    </source>
</evidence>
<reference evidence="8 9" key="1">
    <citation type="submission" date="2020-08" db="EMBL/GenBank/DDBJ databases">
        <title>Genomic Encyclopedia of Type Strains, Phase III (KMG-III): the genomes of soil and plant-associated and newly described type strains.</title>
        <authorList>
            <person name="Whitman W."/>
        </authorList>
    </citation>
    <scope>NUCLEOTIDE SEQUENCE [LARGE SCALE GENOMIC DNA]</scope>
    <source>
        <strain evidence="8 9">CECT 8799</strain>
    </source>
</reference>
<dbReference type="InterPro" id="IPR000531">
    <property type="entry name" value="Beta-barrel_TonB"/>
</dbReference>
<sequence>MYRYKRNKLSEVIITVMASAIGSHQALAQEQSTLEEVTVTGIRASLERSMDIKRESSGVVDAISAEDIGKFPDTNLAESLQRITGVSINRVNGEGSEVTVRGFGPENNMVTLNGRTMPTGTSYGGGSGADGTTRSGGSRAFNFANLASENISGVEVYKTSKADIATGGIGSTINIKTMRPLDNPGFTATIGAKAVHDTTNRYNDDVTPELSGIVSWTNEEETWGAALALSHQQRDSGYSGVTVNNWNIGVWGQDDLYSQGGVPDEDKADIVNAPAEGQLYARPNDFRYAFSDTQRERLNGQLTLQFKPTDKMTATLDYTYADNDIEEHRGEITNWIQNGSNVSRVVFDDSEIATPISISENYTGTVDIGYEQQYRSQSDTLDSLGFNFEFEVNDSLTLAFDVHDSTMKSLPTGPDKSGEVAIGLGSPTVGSKTLDFSGSTPTYSFDTSVPNNALTADNVGSSILRVRGSGSTNDVTQLKFDGKWEFDNGRFDFGVESRSIEMDAYQTSGVNQTLGNWGIANPGEFPADMFRVIDVQDEFEDFNVNGSPAVGFRGDAVELTRYANTLYPGTCLCVADTNSSHDILEEETTAAYFQVALSTELGAFPANFLAGARYETTDVSSQSLVNPIPYLVWENNNDFSSGPAGATVEWSEKNSYDNLLPSLDFSLEFTEDVVGRFSYSKTIARAGYGDLRVAPGSFGTDGSTFNGATPTATSSNPSLLPLESDNLDLSLEWYYGDSSFASLGFFEKRVDNFIGIGQEEETFGILDQTNGPRVQAAAAALDDLGLATDDTNLYAMVVLMEHPEAITDNPDIFPNGVFEGTNEQLLLLGETDGWDVTPEEGDPEMVFTTSKPINNRQAKIYGAELAVQHFFGETGFGVQANYTIVRGDVGFDNLGLPTENQFALTGLSDTANLVLLYENYGIQARLAYNWRDKFLTAVNQGSSRNPRYIDEFSQIDLNVSYEVNDQLSVAFEGINITGEDIEQYNRNERMVRFMDDLGARYQVGAHYKF</sequence>
<feature type="signal peptide" evidence="5">
    <location>
        <begin position="1"/>
        <end position="28"/>
    </location>
</feature>
<evidence type="ECO:0000313" key="8">
    <source>
        <dbReference type="EMBL" id="MBB3062491.1"/>
    </source>
</evidence>
<evidence type="ECO:0000256" key="3">
    <source>
        <dbReference type="ARBA" id="ARBA00023237"/>
    </source>
</evidence>
<dbReference type="EMBL" id="JACHWZ010000017">
    <property type="protein sequence ID" value="MBB3062491.1"/>
    <property type="molecule type" value="Genomic_DNA"/>
</dbReference>
<evidence type="ECO:0000256" key="4">
    <source>
        <dbReference type="RuleBase" id="RU003357"/>
    </source>
</evidence>